<dbReference type="EMBL" id="CH445372">
    <property type="protein sequence ID" value="EAT76185.2"/>
    <property type="molecule type" value="Genomic_DNA"/>
</dbReference>
<feature type="compositionally biased region" description="Basic and acidic residues" evidence="6">
    <location>
        <begin position="154"/>
        <end position="178"/>
    </location>
</feature>
<dbReference type="KEGG" id="pno:SNOG_16487"/>
<gene>
    <name evidence="8" type="ORF">SNOG_16487</name>
</gene>
<dbReference type="SMART" id="SM00338">
    <property type="entry name" value="BRLZ"/>
    <property type="match status" value="1"/>
</dbReference>
<evidence type="ECO:0000256" key="1">
    <source>
        <dbReference type="ARBA" id="ARBA00004123"/>
    </source>
</evidence>
<evidence type="ECO:0000256" key="3">
    <source>
        <dbReference type="ARBA" id="ARBA00023125"/>
    </source>
</evidence>
<evidence type="ECO:0000313" key="9">
    <source>
        <dbReference type="Proteomes" id="UP000001055"/>
    </source>
</evidence>
<dbReference type="RefSeq" id="XP_001806600.1">
    <property type="nucleotide sequence ID" value="XM_001806548.1"/>
</dbReference>
<dbReference type="InParanoid" id="Q0TVH7"/>
<evidence type="ECO:0000256" key="6">
    <source>
        <dbReference type="SAM" id="MobiDB-lite"/>
    </source>
</evidence>
<dbReference type="VEuPathDB" id="FungiDB:JI435_164870"/>
<evidence type="ECO:0000259" key="7">
    <source>
        <dbReference type="PROSITE" id="PS50217"/>
    </source>
</evidence>
<dbReference type="STRING" id="321614.Q0TVH7"/>
<keyword evidence="3" id="KW-0238">DNA-binding</keyword>
<dbReference type="eggNOG" id="ENOG502S7ZI">
    <property type="taxonomic scope" value="Eukaryota"/>
</dbReference>
<dbReference type="InterPro" id="IPR046347">
    <property type="entry name" value="bZIP_sf"/>
</dbReference>
<dbReference type="SUPFAM" id="SSF57959">
    <property type="entry name" value="Leucine zipper domain"/>
    <property type="match status" value="1"/>
</dbReference>
<organism evidence="8 9">
    <name type="scientific">Phaeosphaeria nodorum (strain SN15 / ATCC MYA-4574 / FGSC 10173)</name>
    <name type="common">Glume blotch fungus</name>
    <name type="synonym">Parastagonospora nodorum</name>
    <dbReference type="NCBI Taxonomy" id="321614"/>
    <lineage>
        <taxon>Eukaryota</taxon>
        <taxon>Fungi</taxon>
        <taxon>Dikarya</taxon>
        <taxon>Ascomycota</taxon>
        <taxon>Pezizomycotina</taxon>
        <taxon>Dothideomycetes</taxon>
        <taxon>Pleosporomycetidae</taxon>
        <taxon>Pleosporales</taxon>
        <taxon>Pleosporineae</taxon>
        <taxon>Phaeosphaeriaceae</taxon>
        <taxon>Parastagonospora</taxon>
    </lineage>
</organism>
<dbReference type="GO" id="GO:0000977">
    <property type="term" value="F:RNA polymerase II transcription regulatory region sequence-specific DNA binding"/>
    <property type="evidence" value="ECO:0000318"/>
    <property type="project" value="GO_Central"/>
</dbReference>
<protein>
    <recommendedName>
        <fullName evidence="7">BZIP domain-containing protein</fullName>
    </recommendedName>
</protein>
<dbReference type="InterPro" id="IPR004827">
    <property type="entry name" value="bZIP"/>
</dbReference>
<dbReference type="PROSITE" id="PS00036">
    <property type="entry name" value="BZIP_BASIC"/>
    <property type="match status" value="1"/>
</dbReference>
<accession>Q0TVH7</accession>
<keyword evidence="5" id="KW-0539">Nucleus</keyword>
<dbReference type="PANTHER" id="PTHR13044:SF14">
    <property type="entry name" value="CRYPTOCEPHAL, ISOFORM A"/>
    <property type="match status" value="1"/>
</dbReference>
<dbReference type="Gene3D" id="1.20.5.170">
    <property type="match status" value="1"/>
</dbReference>
<keyword evidence="2" id="KW-0805">Transcription regulation</keyword>
<dbReference type="GO" id="GO:0005634">
    <property type="term" value="C:nucleus"/>
    <property type="evidence" value="ECO:0000318"/>
    <property type="project" value="GO_Central"/>
</dbReference>
<evidence type="ECO:0000313" key="8">
    <source>
        <dbReference type="EMBL" id="EAT76185.2"/>
    </source>
</evidence>
<feature type="region of interest" description="Disordered" evidence="6">
    <location>
        <begin position="103"/>
        <end position="178"/>
    </location>
</feature>
<dbReference type="HOGENOM" id="CLU_1098332_0_0_1"/>
<dbReference type="GeneID" id="5983532"/>
<comment type="subcellular location">
    <subcellularLocation>
        <location evidence="1">Nucleus</location>
    </subcellularLocation>
</comment>
<feature type="domain" description="BZIP" evidence="7">
    <location>
        <begin position="130"/>
        <end position="193"/>
    </location>
</feature>
<dbReference type="GO" id="GO:0001228">
    <property type="term" value="F:DNA-binding transcription activator activity, RNA polymerase II-specific"/>
    <property type="evidence" value="ECO:0000318"/>
    <property type="project" value="GO_Central"/>
</dbReference>
<dbReference type="AlphaFoldDB" id="Q0TVH7"/>
<sequence length="217" mass="24667">MASLSGRDTYEPLDAAQLYHEHEDDYRALPPPLSSPQDGYAHGEYAYASHHSSGASLSGLQYTLPTMAAHPVPHHYEHEPSLLDDLNGFSPIAPNYNMNAYRTPYPDSNATSTSSATSPDAQFSTDTIIVEADEDKRKRNQAASARFRQKKKQREQQLMETTREMQDRTKKLEKENEGLKKENMFLKKLLVEKVDHMTEDDREMLRKAAGVVLERKK</sequence>
<proteinExistence type="predicted"/>
<feature type="region of interest" description="Disordered" evidence="6">
    <location>
        <begin position="1"/>
        <end position="41"/>
    </location>
</feature>
<name>Q0TVH7_PHANO</name>
<dbReference type="CDD" id="cd14705">
    <property type="entry name" value="bZIP_Zip1"/>
    <property type="match status" value="1"/>
</dbReference>
<dbReference type="Pfam" id="PF07716">
    <property type="entry name" value="bZIP_2"/>
    <property type="match status" value="1"/>
</dbReference>
<keyword evidence="4" id="KW-0804">Transcription</keyword>
<evidence type="ECO:0000256" key="4">
    <source>
        <dbReference type="ARBA" id="ARBA00023163"/>
    </source>
</evidence>
<evidence type="ECO:0000256" key="5">
    <source>
        <dbReference type="ARBA" id="ARBA00023242"/>
    </source>
</evidence>
<evidence type="ECO:0000256" key="2">
    <source>
        <dbReference type="ARBA" id="ARBA00023015"/>
    </source>
</evidence>
<dbReference type="GO" id="GO:0006357">
    <property type="term" value="P:regulation of transcription by RNA polymerase II"/>
    <property type="evidence" value="ECO:0000318"/>
    <property type="project" value="GO_Central"/>
</dbReference>
<dbReference type="PROSITE" id="PS50217">
    <property type="entry name" value="BZIP"/>
    <property type="match status" value="1"/>
</dbReference>
<feature type="compositionally biased region" description="Low complexity" evidence="6">
    <location>
        <begin position="106"/>
        <end position="121"/>
    </location>
</feature>
<reference evidence="9" key="1">
    <citation type="journal article" date="2007" name="Plant Cell">
        <title>Dothideomycete-plant interactions illuminated by genome sequencing and EST analysis of the wheat pathogen Stagonospora nodorum.</title>
        <authorList>
            <person name="Hane J.K."/>
            <person name="Lowe R.G."/>
            <person name="Solomon P.S."/>
            <person name="Tan K.C."/>
            <person name="Schoch C.L."/>
            <person name="Spatafora J.W."/>
            <person name="Crous P.W."/>
            <person name="Kodira C."/>
            <person name="Birren B.W."/>
            <person name="Galagan J.E."/>
            <person name="Torriani S.F."/>
            <person name="McDonald B.A."/>
            <person name="Oliver R.P."/>
        </authorList>
    </citation>
    <scope>NUCLEOTIDE SEQUENCE [LARGE SCALE GENOMIC DNA]</scope>
    <source>
        <strain evidence="9">SN15 / ATCC MYA-4574 / FGSC 10173</strain>
    </source>
</reference>
<dbReference type="PANTHER" id="PTHR13044">
    <property type="entry name" value="ACTIVATING TRANSCRIPTION FACTOR ATF 4/5"/>
    <property type="match status" value="1"/>
</dbReference>
<dbReference type="Proteomes" id="UP000001055">
    <property type="component" value="Unassembled WGS sequence"/>
</dbReference>